<name>A0A9N9J861_9GLOM</name>
<dbReference type="OrthoDB" id="2405138at2759"/>
<protein>
    <submittedName>
        <fullName evidence="1">12320_t:CDS:1</fullName>
    </submittedName>
</protein>
<sequence length="83" mass="9582">MTSENRYLYEKIVDYLANLKTEHIMSASVIYQGLEENPWVSKDELKEIVEQANGTSKLQQELVKILNEIPISELTWDNPLASQ</sequence>
<evidence type="ECO:0000313" key="1">
    <source>
        <dbReference type="EMBL" id="CAG8766514.1"/>
    </source>
</evidence>
<organism evidence="1 2">
    <name type="scientific">Racocetra fulgida</name>
    <dbReference type="NCBI Taxonomy" id="60492"/>
    <lineage>
        <taxon>Eukaryota</taxon>
        <taxon>Fungi</taxon>
        <taxon>Fungi incertae sedis</taxon>
        <taxon>Mucoromycota</taxon>
        <taxon>Glomeromycotina</taxon>
        <taxon>Glomeromycetes</taxon>
        <taxon>Diversisporales</taxon>
        <taxon>Gigasporaceae</taxon>
        <taxon>Racocetra</taxon>
    </lineage>
</organism>
<reference evidence="1" key="1">
    <citation type="submission" date="2021-06" db="EMBL/GenBank/DDBJ databases">
        <authorList>
            <person name="Kallberg Y."/>
            <person name="Tangrot J."/>
            <person name="Rosling A."/>
        </authorList>
    </citation>
    <scope>NUCLEOTIDE SEQUENCE</scope>
    <source>
        <strain evidence="1">IN212</strain>
    </source>
</reference>
<accession>A0A9N9J861</accession>
<evidence type="ECO:0000313" key="2">
    <source>
        <dbReference type="Proteomes" id="UP000789396"/>
    </source>
</evidence>
<feature type="non-terminal residue" evidence="1">
    <location>
        <position position="83"/>
    </location>
</feature>
<comment type="caution">
    <text evidence="1">The sequence shown here is derived from an EMBL/GenBank/DDBJ whole genome shotgun (WGS) entry which is preliminary data.</text>
</comment>
<gene>
    <name evidence="1" type="ORF">RFULGI_LOCUS14730</name>
</gene>
<keyword evidence="2" id="KW-1185">Reference proteome</keyword>
<dbReference type="Proteomes" id="UP000789396">
    <property type="component" value="Unassembled WGS sequence"/>
</dbReference>
<proteinExistence type="predicted"/>
<dbReference type="EMBL" id="CAJVPZ010043882">
    <property type="protein sequence ID" value="CAG8766514.1"/>
    <property type="molecule type" value="Genomic_DNA"/>
</dbReference>
<dbReference type="AlphaFoldDB" id="A0A9N9J861"/>